<evidence type="ECO:0000259" key="1">
    <source>
        <dbReference type="PROSITE" id="PS51819"/>
    </source>
</evidence>
<gene>
    <name evidence="2" type="ORF">EZH22_27615</name>
</gene>
<dbReference type="PROSITE" id="PS51819">
    <property type="entry name" value="VOC"/>
    <property type="match status" value="1"/>
</dbReference>
<dbReference type="SUPFAM" id="SSF54593">
    <property type="entry name" value="Glyoxalase/Bleomycin resistance protein/Dihydroxybiphenyl dioxygenase"/>
    <property type="match status" value="1"/>
</dbReference>
<name>A0A974PUR9_9HYPH</name>
<dbReference type="AlphaFoldDB" id="A0A974PUR9"/>
<dbReference type="Proteomes" id="UP000596427">
    <property type="component" value="Chromosome"/>
</dbReference>
<dbReference type="InterPro" id="IPR004360">
    <property type="entry name" value="Glyas_Fos-R_dOase_dom"/>
</dbReference>
<proteinExistence type="predicted"/>
<dbReference type="Gene3D" id="3.10.180.10">
    <property type="entry name" value="2,3-Dihydroxybiphenyl 1,2-Dioxygenase, domain 1"/>
    <property type="match status" value="1"/>
</dbReference>
<organism evidence="2 3">
    <name type="scientific">Xanthobacter dioxanivorans</name>
    <dbReference type="NCBI Taxonomy" id="2528964"/>
    <lineage>
        <taxon>Bacteria</taxon>
        <taxon>Pseudomonadati</taxon>
        <taxon>Pseudomonadota</taxon>
        <taxon>Alphaproteobacteria</taxon>
        <taxon>Hyphomicrobiales</taxon>
        <taxon>Xanthobacteraceae</taxon>
        <taxon>Xanthobacter</taxon>
    </lineage>
</organism>
<dbReference type="KEGG" id="xdi:EZH22_27615"/>
<protein>
    <submittedName>
        <fullName evidence="2">VOC family protein</fullName>
    </submittedName>
</protein>
<dbReference type="Pfam" id="PF00903">
    <property type="entry name" value="Glyoxalase"/>
    <property type="match status" value="1"/>
</dbReference>
<evidence type="ECO:0000313" key="2">
    <source>
        <dbReference type="EMBL" id="QRG09886.1"/>
    </source>
</evidence>
<dbReference type="EMBL" id="CP063362">
    <property type="protein sequence ID" value="QRG09886.1"/>
    <property type="molecule type" value="Genomic_DNA"/>
</dbReference>
<keyword evidence="3" id="KW-1185">Reference proteome</keyword>
<dbReference type="RefSeq" id="WP_231711590.1">
    <property type="nucleotide sequence ID" value="NZ_CP063362.1"/>
</dbReference>
<dbReference type="InterPro" id="IPR037523">
    <property type="entry name" value="VOC_core"/>
</dbReference>
<evidence type="ECO:0000313" key="3">
    <source>
        <dbReference type="Proteomes" id="UP000596427"/>
    </source>
</evidence>
<feature type="domain" description="VOC" evidence="1">
    <location>
        <begin position="6"/>
        <end position="152"/>
    </location>
</feature>
<dbReference type="InterPro" id="IPR029068">
    <property type="entry name" value="Glyas_Bleomycin-R_OHBP_Dase"/>
</dbReference>
<sequence length="188" mass="20729">MLAPLAFNHAGVTVPDIFAAIDWYGGVLGLTHIMGPRLLEAHSAATHETPSIFGPRFARAYQAHLLTANGTGIELFQFIEPPVADRDGEMAYWRPGPWHLCFTHPDVPFMAERIVAAGGRQRIAPTVFVPGRPWQLVYCEDPWGNVIEIISHSYAEIFANWPQPGMTEPPVFVARPADPHPAPHPEPA</sequence>
<accession>A0A974PUR9</accession>
<reference evidence="2 3" key="1">
    <citation type="submission" date="2020-10" db="EMBL/GenBank/DDBJ databases">
        <title>Degradation of 1,4-Dioxane by Xanthobacter sp. YN2, via a Novel Group-2 Soluble Di-Iron Monooxygenase.</title>
        <authorList>
            <person name="Ma F."/>
            <person name="Wang Y."/>
            <person name="Yang J."/>
            <person name="Guo H."/>
            <person name="Su D."/>
            <person name="Yu L."/>
        </authorList>
    </citation>
    <scope>NUCLEOTIDE SEQUENCE [LARGE SCALE GENOMIC DNA]</scope>
    <source>
        <strain evidence="2 3">YN2</strain>
    </source>
</reference>